<comment type="caution">
    <text evidence="1">The sequence shown here is derived from an EMBL/GenBank/DDBJ whole genome shotgun (WGS) entry which is preliminary data.</text>
</comment>
<dbReference type="EMBL" id="JAQIEY010000038">
    <property type="protein sequence ID" value="MDA3768545.1"/>
    <property type="molecule type" value="Genomic_DNA"/>
</dbReference>
<dbReference type="Proteomes" id="UP001210502">
    <property type="component" value="Unassembled WGS sequence"/>
</dbReference>
<reference evidence="1" key="1">
    <citation type="submission" date="2023-01" db="EMBL/GenBank/DDBJ databases">
        <title>Sequencing of the bacterial strains from artisanal fermented milk Matsoni.</title>
        <authorList>
            <person name="Rozman V."/>
            <person name="Accetto T."/>
            <person name="Bogovic Matijasic B."/>
        </authorList>
    </citation>
    <scope>NUCLEOTIDE SEQUENCE</scope>
    <source>
        <strain evidence="1">Lbl333</strain>
    </source>
</reference>
<accession>A0AAW5Z057</accession>
<proteinExistence type="predicted"/>
<protein>
    <submittedName>
        <fullName evidence="1">Uncharacterized protein</fullName>
    </submittedName>
</protein>
<name>A0AAW5Z057_9LACO</name>
<evidence type="ECO:0000313" key="2">
    <source>
        <dbReference type="Proteomes" id="UP001210502"/>
    </source>
</evidence>
<sequence length="204" mass="23908">MQIEKRKMYQVVTKLDIVLVNKTVENSFYIEATDSEMKELSEKLDEDKAVVFYPVNYPLAGRRLWLAAQEVRAIAGLRLDEKAILEKQQRGTNLYYPTMRLDDIGIFTLWQDLKTAAEDQEKYQELWIHISRADKLIKHLPNKEDDKELGIIHFEDYQPGRSDLQSVMALEAGEFKKMLEELNLPEAVKTAFKHAWERIYGKSR</sequence>
<dbReference type="AlphaFoldDB" id="A0AAW5Z057"/>
<gene>
    <name evidence="1" type="ORF">PF586_08890</name>
</gene>
<dbReference type="RefSeq" id="WP_271024881.1">
    <property type="nucleotide sequence ID" value="NZ_JAQIEY010000038.1"/>
</dbReference>
<organism evidence="1 2">
    <name type="scientific">Lactobacillus delbrueckii</name>
    <dbReference type="NCBI Taxonomy" id="1584"/>
    <lineage>
        <taxon>Bacteria</taxon>
        <taxon>Bacillati</taxon>
        <taxon>Bacillota</taxon>
        <taxon>Bacilli</taxon>
        <taxon>Lactobacillales</taxon>
        <taxon>Lactobacillaceae</taxon>
        <taxon>Lactobacillus</taxon>
    </lineage>
</organism>
<evidence type="ECO:0000313" key="1">
    <source>
        <dbReference type="EMBL" id="MDA3768545.1"/>
    </source>
</evidence>